<feature type="non-terminal residue" evidence="2">
    <location>
        <position position="1"/>
    </location>
</feature>
<dbReference type="PANTHER" id="PTHR34292">
    <property type="entry name" value="OUTER SPORE WALL PROTEIN LDS1"/>
    <property type="match status" value="1"/>
</dbReference>
<dbReference type="HOGENOM" id="CLU_062645_0_1_1"/>
<evidence type="ECO:0000313" key="2">
    <source>
        <dbReference type="EMBL" id="EMC95584.1"/>
    </source>
</evidence>
<feature type="transmembrane region" description="Helical" evidence="1">
    <location>
        <begin position="58"/>
        <end position="78"/>
    </location>
</feature>
<dbReference type="PANTHER" id="PTHR34292:SF1">
    <property type="entry name" value="OUTER SPORE WALL PROTEIN RRT8"/>
    <property type="match status" value="1"/>
</dbReference>
<feature type="transmembrane region" description="Helical" evidence="1">
    <location>
        <begin position="143"/>
        <end position="166"/>
    </location>
</feature>
<keyword evidence="1" id="KW-1133">Transmembrane helix</keyword>
<evidence type="ECO:0000313" key="3">
    <source>
        <dbReference type="Proteomes" id="UP000011761"/>
    </source>
</evidence>
<dbReference type="GO" id="GO:0005628">
    <property type="term" value="C:prospore membrane"/>
    <property type="evidence" value="ECO:0007669"/>
    <property type="project" value="TreeGrafter"/>
</dbReference>
<feature type="non-terminal residue" evidence="2">
    <location>
        <position position="237"/>
    </location>
</feature>
<sequence length="237" mass="27137">YPVKGLWYCVTHRYLWPLFKSRLLPLTLLSICVLVLLFLTAYLPVVAFLALFHYQGSAWFNATVFILGIGALLISLLFEALFVDKTQVDVFDAVMVAEGYEHLVKNRRPVGEDIDESDPVKRLGPRDKGATFAPFSLRQVIELIVLLPLNFVPFAGVPLFLLLTGYRAGPLLNWRYFALKGFTKKQRNDFIRTKKRRWEYMWFGTVYMVLQLIPGPSMLFLLTSSAGSALWSVHIEQ</sequence>
<evidence type="ECO:0000256" key="1">
    <source>
        <dbReference type="SAM" id="Phobius"/>
    </source>
</evidence>
<dbReference type="OMA" id="REFWPLF"/>
<gene>
    <name evidence="2" type="ORF">BAUCODRAFT_45243</name>
</gene>
<dbReference type="eggNOG" id="ENOG502SH72">
    <property type="taxonomic scope" value="Eukaryota"/>
</dbReference>
<protein>
    <submittedName>
        <fullName evidence="2">Uncharacterized protein</fullName>
    </submittedName>
</protein>
<keyword evidence="3" id="KW-1185">Reference proteome</keyword>
<reference evidence="2 3" key="1">
    <citation type="journal article" date="2012" name="PLoS Pathog.">
        <title>Diverse lifestyles and strategies of plant pathogenesis encoded in the genomes of eighteen Dothideomycetes fungi.</title>
        <authorList>
            <person name="Ohm R.A."/>
            <person name="Feau N."/>
            <person name="Henrissat B."/>
            <person name="Schoch C.L."/>
            <person name="Horwitz B.A."/>
            <person name="Barry K.W."/>
            <person name="Condon B.J."/>
            <person name="Copeland A.C."/>
            <person name="Dhillon B."/>
            <person name="Glaser F."/>
            <person name="Hesse C.N."/>
            <person name="Kosti I."/>
            <person name="LaButti K."/>
            <person name="Lindquist E.A."/>
            <person name="Lucas S."/>
            <person name="Salamov A.A."/>
            <person name="Bradshaw R.E."/>
            <person name="Ciuffetti L."/>
            <person name="Hamelin R.C."/>
            <person name="Kema G.H.J."/>
            <person name="Lawrence C."/>
            <person name="Scott J.A."/>
            <person name="Spatafora J.W."/>
            <person name="Turgeon B.G."/>
            <person name="de Wit P.J.G.M."/>
            <person name="Zhong S."/>
            <person name="Goodwin S.B."/>
            <person name="Grigoriev I.V."/>
        </authorList>
    </citation>
    <scope>NUCLEOTIDE SEQUENCE [LARGE SCALE GENOMIC DNA]</scope>
    <source>
        <strain evidence="2 3">UAMH 10762</strain>
    </source>
</reference>
<feature type="transmembrane region" description="Helical" evidence="1">
    <location>
        <begin position="23"/>
        <end position="51"/>
    </location>
</feature>
<organism evidence="2 3">
    <name type="scientific">Baudoinia panamericana (strain UAMH 10762)</name>
    <name type="common">Angels' share fungus</name>
    <name type="synonym">Baudoinia compniacensis (strain UAMH 10762)</name>
    <dbReference type="NCBI Taxonomy" id="717646"/>
    <lineage>
        <taxon>Eukaryota</taxon>
        <taxon>Fungi</taxon>
        <taxon>Dikarya</taxon>
        <taxon>Ascomycota</taxon>
        <taxon>Pezizomycotina</taxon>
        <taxon>Dothideomycetes</taxon>
        <taxon>Dothideomycetidae</taxon>
        <taxon>Mycosphaerellales</taxon>
        <taxon>Teratosphaeriaceae</taxon>
        <taxon>Baudoinia</taxon>
    </lineage>
</organism>
<accession>M2N923</accession>
<feature type="transmembrane region" description="Helical" evidence="1">
    <location>
        <begin position="200"/>
        <end position="222"/>
    </location>
</feature>
<dbReference type="STRING" id="717646.M2N923"/>
<dbReference type="AlphaFoldDB" id="M2N923"/>
<dbReference type="RefSeq" id="XP_007676897.1">
    <property type="nucleotide sequence ID" value="XM_007678707.1"/>
</dbReference>
<keyword evidence="1" id="KW-0472">Membrane</keyword>
<dbReference type="InterPro" id="IPR052786">
    <property type="entry name" value="Spore_wall_assembly"/>
</dbReference>
<keyword evidence="1" id="KW-0812">Transmembrane</keyword>
<dbReference type="GO" id="GO:0005619">
    <property type="term" value="C:ascospore wall"/>
    <property type="evidence" value="ECO:0007669"/>
    <property type="project" value="TreeGrafter"/>
</dbReference>
<dbReference type="GeneID" id="19114468"/>
<dbReference type="GO" id="GO:0005811">
    <property type="term" value="C:lipid droplet"/>
    <property type="evidence" value="ECO:0007669"/>
    <property type="project" value="TreeGrafter"/>
</dbReference>
<dbReference type="KEGG" id="bcom:BAUCODRAFT_45243"/>
<name>M2N923_BAUPA</name>
<proteinExistence type="predicted"/>
<dbReference type="EMBL" id="KB445556">
    <property type="protein sequence ID" value="EMC95584.1"/>
    <property type="molecule type" value="Genomic_DNA"/>
</dbReference>
<dbReference type="Proteomes" id="UP000011761">
    <property type="component" value="Unassembled WGS sequence"/>
</dbReference>
<dbReference type="OrthoDB" id="2107885at2759"/>